<organism evidence="2 3">
    <name type="scientific">Sulfitobacter undariae</name>
    <dbReference type="NCBI Taxonomy" id="1563671"/>
    <lineage>
        <taxon>Bacteria</taxon>
        <taxon>Pseudomonadati</taxon>
        <taxon>Pseudomonadota</taxon>
        <taxon>Alphaproteobacteria</taxon>
        <taxon>Rhodobacterales</taxon>
        <taxon>Roseobacteraceae</taxon>
        <taxon>Sulfitobacter</taxon>
    </lineage>
</organism>
<keyword evidence="1" id="KW-0472">Membrane</keyword>
<comment type="caution">
    <text evidence="2">The sequence shown here is derived from an EMBL/GenBank/DDBJ whole genome shotgun (WGS) entry which is preliminary data.</text>
</comment>
<keyword evidence="1" id="KW-1133">Transmembrane helix</keyword>
<dbReference type="SUPFAM" id="SSF81321">
    <property type="entry name" value="Family A G protein-coupled receptor-like"/>
    <property type="match status" value="1"/>
</dbReference>
<dbReference type="EMBL" id="JACIEI010000007">
    <property type="protein sequence ID" value="MBB3994726.1"/>
    <property type="molecule type" value="Genomic_DNA"/>
</dbReference>
<name>A0A7W6H0B1_9RHOB</name>
<accession>A0A7W6H0B1</accession>
<evidence type="ECO:0000313" key="3">
    <source>
        <dbReference type="Proteomes" id="UP000530268"/>
    </source>
</evidence>
<dbReference type="Proteomes" id="UP000530268">
    <property type="component" value="Unassembled WGS sequence"/>
</dbReference>
<keyword evidence="3" id="KW-1185">Reference proteome</keyword>
<protein>
    <submittedName>
        <fullName evidence="2">Bacteriorhodopsin</fullName>
    </submittedName>
</protein>
<evidence type="ECO:0000256" key="1">
    <source>
        <dbReference type="SAM" id="Phobius"/>
    </source>
</evidence>
<feature type="transmembrane region" description="Helical" evidence="1">
    <location>
        <begin position="21"/>
        <end position="40"/>
    </location>
</feature>
<keyword evidence="1" id="KW-0812">Transmembrane</keyword>
<dbReference type="AlphaFoldDB" id="A0A7W6H0B1"/>
<dbReference type="RefSeq" id="WP_184566000.1">
    <property type="nucleotide sequence ID" value="NZ_JACIEI010000007.1"/>
</dbReference>
<proteinExistence type="predicted"/>
<reference evidence="2 3" key="1">
    <citation type="submission" date="2020-08" db="EMBL/GenBank/DDBJ databases">
        <title>Genomic Encyclopedia of Type Strains, Phase IV (KMG-IV): sequencing the most valuable type-strain genomes for metagenomic binning, comparative biology and taxonomic classification.</title>
        <authorList>
            <person name="Goeker M."/>
        </authorList>
    </citation>
    <scope>NUCLEOTIDE SEQUENCE [LARGE SCALE GENOMIC DNA]</scope>
    <source>
        <strain evidence="2 3">DSM 102234</strain>
    </source>
</reference>
<gene>
    <name evidence="2" type="ORF">GGR95_002374</name>
</gene>
<evidence type="ECO:0000313" key="2">
    <source>
        <dbReference type="EMBL" id="MBB3994726.1"/>
    </source>
</evidence>
<feature type="transmembrane region" description="Helical" evidence="1">
    <location>
        <begin position="55"/>
        <end position="74"/>
    </location>
</feature>
<sequence>MAEARLFLEKRSYRRRRIMDAVRMLPFLCTVLWMLVPTMWPTGTDGAAVTPLSTALWYVFVIWALAITASFALWRRVHRKEGGTETGTGLSDT</sequence>